<dbReference type="Proteomes" id="UP001242288">
    <property type="component" value="Unassembled WGS sequence"/>
</dbReference>
<evidence type="ECO:0000313" key="5">
    <source>
        <dbReference type="Proteomes" id="UP001209412"/>
    </source>
</evidence>
<dbReference type="AlphaFoldDB" id="A0A6N6W7K9"/>
<sequence length="86" mass="9083">MYNRQLPGKKEALARKLAGSSNGQCTVQQMADMLWLAGVKGNSITPDSIATVNVANAGTVYDNPSAGEPERVRAIPFVSKIPGVKP</sequence>
<evidence type="ECO:0000313" key="3">
    <source>
        <dbReference type="EMBL" id="MDQ6412682.1"/>
    </source>
</evidence>
<dbReference type="EMBL" id="VOSW01000075">
    <property type="protein sequence ID" value="KAE8755939.1"/>
    <property type="molecule type" value="Genomic_DNA"/>
</dbReference>
<protein>
    <submittedName>
        <fullName evidence="1">Uncharacterized protein</fullName>
    </submittedName>
</protein>
<evidence type="ECO:0000313" key="1">
    <source>
        <dbReference type="EMBL" id="KAE8755939.1"/>
    </source>
</evidence>
<dbReference type="Proteomes" id="UP000463700">
    <property type="component" value="Unassembled WGS sequence"/>
</dbReference>
<gene>
    <name evidence="1" type="ORF">FSO04_31655</name>
    <name evidence="3" type="ORF">NIE36_36760</name>
    <name evidence="2" type="ORF">OSB80_36845</name>
</gene>
<comment type="caution">
    <text evidence="1">The sequence shown here is derived from an EMBL/GenBank/DDBJ whole genome shotgun (WGS) entry which is preliminary data.</text>
</comment>
<accession>A0A6N6W7K9</accession>
<organism evidence="1 4">
    <name type="scientific">Paraburkholderia madseniana</name>
    <dbReference type="NCBI Taxonomy" id="2599607"/>
    <lineage>
        <taxon>Bacteria</taxon>
        <taxon>Pseudomonadati</taxon>
        <taxon>Pseudomonadota</taxon>
        <taxon>Betaproteobacteria</taxon>
        <taxon>Burkholderiales</taxon>
        <taxon>Burkholderiaceae</taxon>
        <taxon>Paraburkholderia</taxon>
    </lineage>
</organism>
<dbReference type="Proteomes" id="UP001209412">
    <property type="component" value="Unassembled WGS sequence"/>
</dbReference>
<proteinExistence type="predicted"/>
<evidence type="ECO:0000313" key="2">
    <source>
        <dbReference type="EMBL" id="MCX4150867.1"/>
    </source>
</evidence>
<dbReference type="EMBL" id="JAPKHW010000046">
    <property type="protein sequence ID" value="MCX4150867.1"/>
    <property type="molecule type" value="Genomic_DNA"/>
</dbReference>
<reference evidence="1 4" key="1">
    <citation type="journal article" date="2020" name="Int. J. Syst. Evol. Microbiol.">
        <title>Paraburkholderia madseniana sp. nov., a phenolic acid-degrading bacterium isolated from acidic forest soil.</title>
        <authorList>
            <person name="Wilhelm R.C."/>
            <person name="Murphy S.J.L."/>
            <person name="Feriancek N.M."/>
            <person name="Karasz D.C."/>
            <person name="DeRito C.M."/>
            <person name="Newman J.D."/>
            <person name="Buckley D.H."/>
        </authorList>
    </citation>
    <scope>NUCLEOTIDE SEQUENCE [LARGE SCALE GENOMIC DNA]</scope>
    <source>
        <strain evidence="1 4">RP11</strain>
    </source>
</reference>
<dbReference type="RefSeq" id="WP_154565538.1">
    <property type="nucleotide sequence ID" value="NZ_JAMXWF010000046.1"/>
</dbReference>
<dbReference type="EMBL" id="JAMXWF010000046">
    <property type="protein sequence ID" value="MDQ6412682.1"/>
    <property type="molecule type" value="Genomic_DNA"/>
</dbReference>
<evidence type="ECO:0000313" key="4">
    <source>
        <dbReference type="Proteomes" id="UP000463700"/>
    </source>
</evidence>
<name>A0A6N6W7K9_9BURK</name>
<keyword evidence="5" id="KW-1185">Reference proteome</keyword>
<reference evidence="3" key="2">
    <citation type="submission" date="2022-06" db="EMBL/GenBank/DDBJ databases">
        <title>PHB producers.</title>
        <authorList>
            <person name="Besaury L."/>
        </authorList>
    </citation>
    <scope>NUCLEOTIDE SEQUENCE</scope>
    <source>
        <strain evidence="2 5">SEWS6</strain>
    </source>
</reference>